<dbReference type="GeneID" id="25914229"/>
<feature type="compositionally biased region" description="Basic and acidic residues" evidence="1">
    <location>
        <begin position="54"/>
        <end position="64"/>
    </location>
</feature>
<feature type="region of interest" description="Disordered" evidence="1">
    <location>
        <begin position="43"/>
        <end position="80"/>
    </location>
</feature>
<feature type="region of interest" description="Disordered" evidence="1">
    <location>
        <begin position="192"/>
        <end position="216"/>
    </location>
</feature>
<accession>A0A0L0FAF0</accession>
<name>A0A0L0FAF0_9EUKA</name>
<organism evidence="2 3">
    <name type="scientific">Sphaeroforma arctica JP610</name>
    <dbReference type="NCBI Taxonomy" id="667725"/>
    <lineage>
        <taxon>Eukaryota</taxon>
        <taxon>Ichthyosporea</taxon>
        <taxon>Ichthyophonida</taxon>
        <taxon>Sphaeroforma</taxon>
    </lineage>
</organism>
<feature type="non-terminal residue" evidence="2">
    <location>
        <position position="216"/>
    </location>
</feature>
<evidence type="ECO:0000313" key="3">
    <source>
        <dbReference type="Proteomes" id="UP000054560"/>
    </source>
</evidence>
<evidence type="ECO:0000313" key="2">
    <source>
        <dbReference type="EMBL" id="KNC73719.1"/>
    </source>
</evidence>
<protein>
    <submittedName>
        <fullName evidence="2">Uncharacterized protein</fullName>
    </submittedName>
</protein>
<evidence type="ECO:0000256" key="1">
    <source>
        <dbReference type="SAM" id="MobiDB-lite"/>
    </source>
</evidence>
<dbReference type="Proteomes" id="UP000054560">
    <property type="component" value="Unassembled WGS sequence"/>
</dbReference>
<dbReference type="EMBL" id="KQ245244">
    <property type="protein sequence ID" value="KNC73719.1"/>
    <property type="molecule type" value="Genomic_DNA"/>
</dbReference>
<dbReference type="RefSeq" id="XP_014147621.1">
    <property type="nucleotide sequence ID" value="XM_014292146.1"/>
</dbReference>
<keyword evidence="3" id="KW-1185">Reference proteome</keyword>
<proteinExistence type="predicted"/>
<sequence>MNVHHSKVVIPRWAMTATLSEIIRILEKTLPLVTALCFRSCGHSTPNNRKQRRHDQLRYRDRQPHTRRPGKGSQDIGDRPAYLYHPVVPNPCSSTANDYRPVPPSPSSATTYTIIATNASDVCALADTQTFEHAHAQAQDKQDHAHTQAHTQAQAQAKAYARDGVIAAHERVMLHPSLRVWVNAANAGASGVATAGGSTSIRGRPSNGSVAGRPRT</sequence>
<dbReference type="AlphaFoldDB" id="A0A0L0FAF0"/>
<reference evidence="2 3" key="1">
    <citation type="submission" date="2011-02" db="EMBL/GenBank/DDBJ databases">
        <title>The Genome Sequence of Sphaeroforma arctica JP610.</title>
        <authorList>
            <consortium name="The Broad Institute Genome Sequencing Platform"/>
            <person name="Russ C."/>
            <person name="Cuomo C."/>
            <person name="Young S.K."/>
            <person name="Zeng Q."/>
            <person name="Gargeya S."/>
            <person name="Alvarado L."/>
            <person name="Berlin A."/>
            <person name="Chapman S.B."/>
            <person name="Chen Z."/>
            <person name="Freedman E."/>
            <person name="Gellesch M."/>
            <person name="Goldberg J."/>
            <person name="Griggs A."/>
            <person name="Gujja S."/>
            <person name="Heilman E."/>
            <person name="Heiman D."/>
            <person name="Howarth C."/>
            <person name="Mehta T."/>
            <person name="Neiman D."/>
            <person name="Pearson M."/>
            <person name="Roberts A."/>
            <person name="Saif S."/>
            <person name="Shea T."/>
            <person name="Shenoy N."/>
            <person name="Sisk P."/>
            <person name="Stolte C."/>
            <person name="Sykes S."/>
            <person name="White J."/>
            <person name="Yandava C."/>
            <person name="Burger G."/>
            <person name="Gray M.W."/>
            <person name="Holland P.W.H."/>
            <person name="King N."/>
            <person name="Lang F.B.F."/>
            <person name="Roger A.J."/>
            <person name="Ruiz-Trillo I."/>
            <person name="Haas B."/>
            <person name="Nusbaum C."/>
            <person name="Birren B."/>
        </authorList>
    </citation>
    <scope>NUCLEOTIDE SEQUENCE [LARGE SCALE GENOMIC DNA]</scope>
    <source>
        <strain evidence="2 3">JP610</strain>
    </source>
</reference>
<gene>
    <name evidence="2" type="ORF">SARC_13725</name>
</gene>